<dbReference type="OrthoDB" id="9813569at2"/>
<dbReference type="InterPro" id="IPR002139">
    <property type="entry name" value="Ribo/fructo_kinase"/>
</dbReference>
<evidence type="ECO:0000256" key="3">
    <source>
        <dbReference type="ARBA" id="ARBA00022741"/>
    </source>
</evidence>
<keyword evidence="11" id="KW-1185">Reference proteome</keyword>
<reference evidence="8 10" key="1">
    <citation type="submission" date="2019-05" db="EMBL/GenBank/DDBJ databases">
        <title>Genomic analysis of Lentibacillus sp. NKC220-2.</title>
        <authorList>
            <person name="Oh Y.J."/>
        </authorList>
    </citation>
    <scope>NUCLEOTIDE SEQUENCE [LARGE SCALE GENOMIC DNA]</scope>
    <source>
        <strain evidence="8 10">NKC220-2</strain>
    </source>
</reference>
<dbReference type="PRINTS" id="PR00990">
    <property type="entry name" value="RIBOKINASE"/>
</dbReference>
<evidence type="ECO:0000256" key="5">
    <source>
        <dbReference type="ARBA" id="ARBA00022840"/>
    </source>
</evidence>
<dbReference type="Pfam" id="PF00294">
    <property type="entry name" value="PfkB"/>
    <property type="match status" value="1"/>
</dbReference>
<feature type="domain" description="Carbohydrate kinase PfkB" evidence="7">
    <location>
        <begin position="9"/>
        <end position="307"/>
    </location>
</feature>
<dbReference type="GO" id="GO:0008865">
    <property type="term" value="F:fructokinase activity"/>
    <property type="evidence" value="ECO:0007669"/>
    <property type="project" value="UniProtKB-ARBA"/>
</dbReference>
<keyword evidence="5" id="KW-0067">ATP-binding</keyword>
<dbReference type="AlphaFoldDB" id="A0A549YEY4"/>
<dbReference type="PANTHER" id="PTHR43085">
    <property type="entry name" value="HEXOKINASE FAMILY MEMBER"/>
    <property type="match status" value="1"/>
</dbReference>
<dbReference type="Gene3D" id="3.40.1190.20">
    <property type="match status" value="1"/>
</dbReference>
<organism evidence="9 11">
    <name type="scientific">Lentibacillus cibarius</name>
    <dbReference type="NCBI Taxonomy" id="2583219"/>
    <lineage>
        <taxon>Bacteria</taxon>
        <taxon>Bacillati</taxon>
        <taxon>Bacillota</taxon>
        <taxon>Bacilli</taxon>
        <taxon>Bacillales</taxon>
        <taxon>Bacillaceae</taxon>
        <taxon>Lentibacillus</taxon>
    </lineage>
</organism>
<name>A0A549YEY4_9BACI</name>
<proteinExistence type="inferred from homology"/>
<sequence>MTMKQGAIMLGEALVDFIPANSTNTTFQRSPGGAPANVAAGLARLGEKATFLGKVGDDVLGKFMKDTLASFGVRTNQLSFTRAYRTGLTFVTNTADGDRSFDFYIDPSADRFLASSDIDETDLLRHKILHIGSISLIQEPARQATRHAVKRAKENGMLISYDPNLRMMLWESEEQARTAIVSILQEVDILKLSEEELTFITESNSFAEGVKQLAVYNIPYIVITLGAKGSYVIAAGKSAYVPAMNVTAVDTTGAGDAFVSAMLYCLCQFEKSLDKLTLEDAKQMAEFAAISGALTASTKGAMQALPTLAEVKQYL</sequence>
<evidence type="ECO:0000256" key="2">
    <source>
        <dbReference type="ARBA" id="ARBA00022679"/>
    </source>
</evidence>
<dbReference type="PROSITE" id="PS00584">
    <property type="entry name" value="PFKB_KINASES_2"/>
    <property type="match status" value="1"/>
</dbReference>
<dbReference type="InterPro" id="IPR050306">
    <property type="entry name" value="PfkB_Carbo_kinase"/>
</dbReference>
<evidence type="ECO:0000313" key="11">
    <source>
        <dbReference type="Proteomes" id="UP000319280"/>
    </source>
</evidence>
<dbReference type="CDD" id="cd01167">
    <property type="entry name" value="bac_FRK"/>
    <property type="match status" value="1"/>
</dbReference>
<dbReference type="InterPro" id="IPR011611">
    <property type="entry name" value="PfkB_dom"/>
</dbReference>
<keyword evidence="2 6" id="KW-0808">Transferase</keyword>
<evidence type="ECO:0000313" key="9">
    <source>
        <dbReference type="EMBL" id="TRM10435.1"/>
    </source>
</evidence>
<dbReference type="SUPFAM" id="SSF53613">
    <property type="entry name" value="Ribokinase-like"/>
    <property type="match status" value="1"/>
</dbReference>
<keyword evidence="3" id="KW-0547">Nucleotide-binding</keyword>
<dbReference type="GO" id="GO:0006000">
    <property type="term" value="P:fructose metabolic process"/>
    <property type="evidence" value="ECO:0007669"/>
    <property type="project" value="UniProtKB-ARBA"/>
</dbReference>
<dbReference type="Proteomes" id="UP000306980">
    <property type="component" value="Unassembled WGS sequence"/>
</dbReference>
<dbReference type="GO" id="GO:0005524">
    <property type="term" value="F:ATP binding"/>
    <property type="evidence" value="ECO:0007669"/>
    <property type="project" value="UniProtKB-KW"/>
</dbReference>
<evidence type="ECO:0000256" key="4">
    <source>
        <dbReference type="ARBA" id="ARBA00022777"/>
    </source>
</evidence>
<dbReference type="EMBL" id="VCIA01000001">
    <property type="protein sequence ID" value="TMN21535.1"/>
    <property type="molecule type" value="Genomic_DNA"/>
</dbReference>
<dbReference type="PANTHER" id="PTHR43085:SF1">
    <property type="entry name" value="PSEUDOURIDINE KINASE-RELATED"/>
    <property type="match status" value="1"/>
</dbReference>
<dbReference type="PROSITE" id="PS00583">
    <property type="entry name" value="PFKB_KINASES_1"/>
    <property type="match status" value="1"/>
</dbReference>
<evidence type="ECO:0000259" key="7">
    <source>
        <dbReference type="Pfam" id="PF00294"/>
    </source>
</evidence>
<gene>
    <name evidence="8" type="ORF">FFL34_04990</name>
    <name evidence="9" type="ORF">FH966_01145</name>
</gene>
<accession>A0A5S3QI46</accession>
<evidence type="ECO:0000256" key="1">
    <source>
        <dbReference type="ARBA" id="ARBA00010688"/>
    </source>
</evidence>
<comment type="caution">
    <text evidence="9">The sequence shown here is derived from an EMBL/GenBank/DDBJ whole genome shotgun (WGS) entry which is preliminary data.</text>
</comment>
<dbReference type="EMBL" id="VJMZ01000001">
    <property type="protein sequence ID" value="TRM10435.1"/>
    <property type="molecule type" value="Genomic_DNA"/>
</dbReference>
<accession>A0A549YEY4</accession>
<evidence type="ECO:0000313" key="10">
    <source>
        <dbReference type="Proteomes" id="UP000306980"/>
    </source>
</evidence>
<comment type="similarity">
    <text evidence="1 6">Belongs to the carbohydrate kinase PfkB family.</text>
</comment>
<protein>
    <submittedName>
        <fullName evidence="9">Carbohydrate kinase</fullName>
    </submittedName>
</protein>
<keyword evidence="4 6" id="KW-0418">Kinase</keyword>
<dbReference type="InterPro" id="IPR029056">
    <property type="entry name" value="Ribokinase-like"/>
</dbReference>
<evidence type="ECO:0000256" key="6">
    <source>
        <dbReference type="RuleBase" id="RU003704"/>
    </source>
</evidence>
<evidence type="ECO:0000313" key="8">
    <source>
        <dbReference type="EMBL" id="TMN21535.1"/>
    </source>
</evidence>
<dbReference type="InterPro" id="IPR002173">
    <property type="entry name" value="Carboh/pur_kinase_PfkB_CS"/>
</dbReference>
<dbReference type="Proteomes" id="UP000319280">
    <property type="component" value="Unassembled WGS sequence"/>
</dbReference>
<reference evidence="9 11" key="2">
    <citation type="submission" date="2019-07" db="EMBL/GenBank/DDBJ databases">
        <title>Genomic analysis of Lentibacillus sp. NKC851-2.</title>
        <authorList>
            <person name="Oh Y.J."/>
        </authorList>
    </citation>
    <scope>NUCLEOTIDE SEQUENCE [LARGE SCALE GENOMIC DNA]</scope>
    <source>
        <strain evidence="9 11">NKC851-2</strain>
    </source>
</reference>